<feature type="transmembrane region" description="Helical" evidence="6">
    <location>
        <begin position="548"/>
        <end position="566"/>
    </location>
</feature>
<evidence type="ECO:0000313" key="8">
    <source>
        <dbReference type="EMBL" id="KAF8701163.1"/>
    </source>
</evidence>
<evidence type="ECO:0000313" key="9">
    <source>
        <dbReference type="Proteomes" id="UP000636709"/>
    </source>
</evidence>
<dbReference type="OrthoDB" id="2126698at2759"/>
<keyword evidence="3 6" id="KW-0812">Transmembrane</keyword>
<accession>A0A835BWN9</accession>
<dbReference type="AlphaFoldDB" id="A0A835BWN9"/>
<dbReference type="InterPro" id="IPR002528">
    <property type="entry name" value="MATE_fam"/>
</dbReference>
<organism evidence="8 9">
    <name type="scientific">Digitaria exilis</name>
    <dbReference type="NCBI Taxonomy" id="1010633"/>
    <lineage>
        <taxon>Eukaryota</taxon>
        <taxon>Viridiplantae</taxon>
        <taxon>Streptophyta</taxon>
        <taxon>Embryophyta</taxon>
        <taxon>Tracheophyta</taxon>
        <taxon>Spermatophyta</taxon>
        <taxon>Magnoliopsida</taxon>
        <taxon>Liliopsida</taxon>
        <taxon>Poales</taxon>
        <taxon>Poaceae</taxon>
        <taxon>PACMAD clade</taxon>
        <taxon>Panicoideae</taxon>
        <taxon>Panicodae</taxon>
        <taxon>Paniceae</taxon>
        <taxon>Anthephorinae</taxon>
        <taxon>Digitaria</taxon>
    </lineage>
</organism>
<evidence type="ECO:0000256" key="5">
    <source>
        <dbReference type="ARBA" id="ARBA00023136"/>
    </source>
</evidence>
<comment type="similarity">
    <text evidence="2 6">Belongs to the multi antimicrobial extrusion (MATE) (TC 2.A.66.1) family.</text>
</comment>
<feature type="transmembrane region" description="Helical" evidence="6">
    <location>
        <begin position="192"/>
        <end position="215"/>
    </location>
</feature>
<keyword evidence="4 6" id="KW-1133">Transmembrane helix</keyword>
<feature type="transmembrane region" description="Helical" evidence="6">
    <location>
        <begin position="276"/>
        <end position="299"/>
    </location>
</feature>
<dbReference type="Proteomes" id="UP000636709">
    <property type="component" value="Unassembled WGS sequence"/>
</dbReference>
<dbReference type="GO" id="GO:0042910">
    <property type="term" value="F:xenobiotic transmembrane transporter activity"/>
    <property type="evidence" value="ECO:0007669"/>
    <property type="project" value="InterPro"/>
</dbReference>
<evidence type="ECO:0000256" key="7">
    <source>
        <dbReference type="SAM" id="MobiDB-lite"/>
    </source>
</evidence>
<dbReference type="PANTHER" id="PTHR11206">
    <property type="entry name" value="MULTIDRUG RESISTANCE PROTEIN"/>
    <property type="match status" value="1"/>
</dbReference>
<feature type="transmembrane region" description="Helical" evidence="6">
    <location>
        <begin position="311"/>
        <end position="332"/>
    </location>
</feature>
<feature type="transmembrane region" description="Helical" evidence="6">
    <location>
        <begin position="587"/>
        <end position="606"/>
    </location>
</feature>
<feature type="transmembrane region" description="Helical" evidence="6">
    <location>
        <begin position="372"/>
        <end position="398"/>
    </location>
</feature>
<dbReference type="GO" id="GO:0015297">
    <property type="term" value="F:antiporter activity"/>
    <property type="evidence" value="ECO:0007669"/>
    <property type="project" value="InterPro"/>
</dbReference>
<feature type="transmembrane region" description="Helical" evidence="6">
    <location>
        <begin position="235"/>
        <end position="255"/>
    </location>
</feature>
<gene>
    <name evidence="8" type="ORF">HU200_033825</name>
</gene>
<dbReference type="Pfam" id="PF01554">
    <property type="entry name" value="MatE"/>
    <property type="match status" value="2"/>
</dbReference>
<feature type="compositionally biased region" description="Basic and acidic residues" evidence="7">
    <location>
        <begin position="71"/>
        <end position="85"/>
    </location>
</feature>
<protein>
    <recommendedName>
        <fullName evidence="6">Protein DETOXIFICATION</fullName>
    </recommendedName>
    <alternativeName>
        <fullName evidence="6">Multidrug and toxic compound extrusion protein</fullName>
    </alternativeName>
</protein>
<feature type="compositionally biased region" description="Basic residues" evidence="7">
    <location>
        <begin position="105"/>
        <end position="121"/>
    </location>
</feature>
<keyword evidence="5 6" id="KW-0472">Membrane</keyword>
<reference evidence="8" key="1">
    <citation type="submission" date="2020-07" db="EMBL/GenBank/DDBJ databases">
        <title>Genome sequence and genetic diversity analysis of an under-domesticated orphan crop, white fonio (Digitaria exilis).</title>
        <authorList>
            <person name="Bennetzen J.L."/>
            <person name="Chen S."/>
            <person name="Ma X."/>
            <person name="Wang X."/>
            <person name="Yssel A.E.J."/>
            <person name="Chaluvadi S.R."/>
            <person name="Johnson M."/>
            <person name="Gangashetty P."/>
            <person name="Hamidou F."/>
            <person name="Sanogo M.D."/>
            <person name="Zwaenepoel A."/>
            <person name="Wallace J."/>
            <person name="Van De Peer Y."/>
            <person name="Van Deynze A."/>
        </authorList>
    </citation>
    <scope>NUCLEOTIDE SEQUENCE</scope>
    <source>
        <tissue evidence="8">Leaves</tissue>
    </source>
</reference>
<proteinExistence type="inferred from homology"/>
<name>A0A835BWN9_9POAL</name>
<dbReference type="InterPro" id="IPR045069">
    <property type="entry name" value="MATE_euk"/>
</dbReference>
<feature type="transmembrane region" description="Helical" evidence="6">
    <location>
        <begin position="618"/>
        <end position="637"/>
    </location>
</feature>
<sequence length="691" mass="73790">MVRGHGGVNQDHLTEDRQRGVGYGCVVQLRQPASSTVSSKSYSDLTTAILRTVGSKASGGNWHVRNIAQAERQHLTAEKKTQLARERKRKVNQPRGENKDDTTDKRKKKADKSIRGRRRHGRLEEDEKSKQTRGGRGSSSHRHFTQPGTAPPSMAKCHCPEPAQCHHRPLLSAATNTYPKLHDRPRPAPGGFLTEVAAILCLTGPMVGAGILFYMRSLVSMVFLGRLGQLPLAGGSLALGFANITGYSVLSGLAGGMDPVCGQAFGAGRTDLVRAALRRTVLVLLAASVPIAMLWVAMHRVLVSTGQDPDIAAAAYAYILCCLPDLAVQCFLHPIRIYLRAQSVTLPLTYGAGAALLLHVPINYLLVNVLGLGIRGVALGGAWTNLNFLLCLVAYVYFRGMYGAAAAHGDGDDAKNKEEEEAPPAPAGESEWWSLVRLCVHSCMSVCLEWWWYEIMVLLCGVLIDPKAAVAAMGVLIQTTSLIYIFPHSLGCAVSTRVGHELGAGRPERARLVARVGLGLGAALGVVACAFAVSVRGAWARMFTADEAILRLTAAALPLLGLAELGNCPQTAGCGVLRGSARPEKAARINVSAFYGVGMPVALLLAFRPGRLDFRGMWGGMLAAQLVCAALMLRAVLGTDWTEQTERARQLTGGGRGDGFDVVDIVDEDKTSHAQAAKAEVGNMVMVADCA</sequence>
<dbReference type="NCBIfam" id="TIGR00797">
    <property type="entry name" value="matE"/>
    <property type="match status" value="1"/>
</dbReference>
<evidence type="ECO:0000256" key="4">
    <source>
        <dbReference type="ARBA" id="ARBA00022989"/>
    </source>
</evidence>
<feature type="transmembrane region" description="Helical" evidence="6">
    <location>
        <begin position="512"/>
        <end position="536"/>
    </location>
</feature>
<dbReference type="EMBL" id="JACEFO010001822">
    <property type="protein sequence ID" value="KAF8701163.1"/>
    <property type="molecule type" value="Genomic_DNA"/>
</dbReference>
<evidence type="ECO:0000256" key="1">
    <source>
        <dbReference type="ARBA" id="ARBA00004141"/>
    </source>
</evidence>
<dbReference type="GO" id="GO:1990961">
    <property type="term" value="P:xenobiotic detoxification by transmembrane export across the plasma membrane"/>
    <property type="evidence" value="ECO:0007669"/>
    <property type="project" value="InterPro"/>
</dbReference>
<evidence type="ECO:0000256" key="2">
    <source>
        <dbReference type="ARBA" id="ARBA00010199"/>
    </source>
</evidence>
<comment type="caution">
    <text evidence="8">The sequence shown here is derived from an EMBL/GenBank/DDBJ whole genome shotgun (WGS) entry which is preliminary data.</text>
</comment>
<feature type="region of interest" description="Disordered" evidence="7">
    <location>
        <begin position="70"/>
        <end position="155"/>
    </location>
</feature>
<evidence type="ECO:0000256" key="6">
    <source>
        <dbReference type="RuleBase" id="RU004914"/>
    </source>
</evidence>
<keyword evidence="9" id="KW-1185">Reference proteome</keyword>
<feature type="transmembrane region" description="Helical" evidence="6">
    <location>
        <begin position="344"/>
        <end position="366"/>
    </location>
</feature>
<evidence type="ECO:0000256" key="3">
    <source>
        <dbReference type="ARBA" id="ARBA00022692"/>
    </source>
</evidence>
<comment type="subcellular location">
    <subcellularLocation>
        <location evidence="1">Membrane</location>
        <topology evidence="1">Multi-pass membrane protein</topology>
    </subcellularLocation>
</comment>
<dbReference type="GO" id="GO:0016020">
    <property type="term" value="C:membrane"/>
    <property type="evidence" value="ECO:0007669"/>
    <property type="project" value="UniProtKB-SubCell"/>
</dbReference>
<dbReference type="CDD" id="cd13132">
    <property type="entry name" value="MATE_eukaryotic"/>
    <property type="match status" value="1"/>
</dbReference>